<sequence>MNRWIQTIPLIWALSWVSVAAADNHKDWRKDGTLEEKVAHIIQTLPSTANIMIEIGKRYQDLYWAAKLGKWEFAQYQVEEIEGLLEVLQITRPGRAASTQVFLDKGLTGFEAAFKSKDWNTFSRAFQNMHAQCMSCHIVNDHAFIVLPVAPAASSSLILNLPQK</sequence>
<name>A0A1H3N5B3_9PROT</name>
<evidence type="ECO:0008006" key="4">
    <source>
        <dbReference type="Google" id="ProtNLM"/>
    </source>
</evidence>
<accession>A0A1H3N5B3</accession>
<dbReference type="AlphaFoldDB" id="A0A1H3N5B3"/>
<dbReference type="EMBL" id="FNOY01000068">
    <property type="protein sequence ID" value="SDY84141.1"/>
    <property type="molecule type" value="Genomic_DNA"/>
</dbReference>
<evidence type="ECO:0000313" key="2">
    <source>
        <dbReference type="EMBL" id="SDY84141.1"/>
    </source>
</evidence>
<keyword evidence="3" id="KW-1185">Reference proteome</keyword>
<dbReference type="RefSeq" id="WP_090415556.1">
    <property type="nucleotide sequence ID" value="NZ_FNOY01000068.1"/>
</dbReference>
<dbReference type="Proteomes" id="UP000198640">
    <property type="component" value="Unassembled WGS sequence"/>
</dbReference>
<keyword evidence="1" id="KW-0732">Signal</keyword>
<dbReference type="OrthoDB" id="6402114at2"/>
<organism evidence="2 3">
    <name type="scientific">Nitrosomonas halophila</name>
    <dbReference type="NCBI Taxonomy" id="44576"/>
    <lineage>
        <taxon>Bacteria</taxon>
        <taxon>Pseudomonadati</taxon>
        <taxon>Pseudomonadota</taxon>
        <taxon>Betaproteobacteria</taxon>
        <taxon>Nitrosomonadales</taxon>
        <taxon>Nitrosomonadaceae</taxon>
        <taxon>Nitrosomonas</taxon>
    </lineage>
</organism>
<proteinExistence type="predicted"/>
<protein>
    <recommendedName>
        <fullName evidence="4">Cytochrome P460</fullName>
    </recommendedName>
</protein>
<dbReference type="STRING" id="44576.SAMN05421881_10687"/>
<evidence type="ECO:0000313" key="3">
    <source>
        <dbReference type="Proteomes" id="UP000198640"/>
    </source>
</evidence>
<feature type="chain" id="PRO_5011730908" description="Cytochrome P460" evidence="1">
    <location>
        <begin position="22"/>
        <end position="164"/>
    </location>
</feature>
<gene>
    <name evidence="2" type="ORF">SAMN05421881_10687</name>
</gene>
<feature type="signal peptide" evidence="1">
    <location>
        <begin position="1"/>
        <end position="21"/>
    </location>
</feature>
<reference evidence="2 3" key="1">
    <citation type="submission" date="2016-10" db="EMBL/GenBank/DDBJ databases">
        <authorList>
            <person name="de Groot N.N."/>
        </authorList>
    </citation>
    <scope>NUCLEOTIDE SEQUENCE [LARGE SCALE GENOMIC DNA]</scope>
    <source>
        <strain evidence="2 3">Nm1</strain>
    </source>
</reference>
<evidence type="ECO:0000256" key="1">
    <source>
        <dbReference type="SAM" id="SignalP"/>
    </source>
</evidence>